<dbReference type="AlphaFoldDB" id="A0AAW1NGQ2"/>
<name>A0AAW1NGQ2_SAPOF</name>
<evidence type="ECO:0000313" key="1">
    <source>
        <dbReference type="EMBL" id="KAK9755975.1"/>
    </source>
</evidence>
<evidence type="ECO:0000313" key="2">
    <source>
        <dbReference type="Proteomes" id="UP001443914"/>
    </source>
</evidence>
<comment type="caution">
    <text evidence="1">The sequence shown here is derived from an EMBL/GenBank/DDBJ whole genome shotgun (WGS) entry which is preliminary data.</text>
</comment>
<keyword evidence="2" id="KW-1185">Reference proteome</keyword>
<organism evidence="1 2">
    <name type="scientific">Saponaria officinalis</name>
    <name type="common">Common soapwort</name>
    <name type="synonym">Lychnis saponaria</name>
    <dbReference type="NCBI Taxonomy" id="3572"/>
    <lineage>
        <taxon>Eukaryota</taxon>
        <taxon>Viridiplantae</taxon>
        <taxon>Streptophyta</taxon>
        <taxon>Embryophyta</taxon>
        <taxon>Tracheophyta</taxon>
        <taxon>Spermatophyta</taxon>
        <taxon>Magnoliopsida</taxon>
        <taxon>eudicotyledons</taxon>
        <taxon>Gunneridae</taxon>
        <taxon>Pentapetalae</taxon>
        <taxon>Caryophyllales</taxon>
        <taxon>Caryophyllaceae</taxon>
        <taxon>Caryophylleae</taxon>
        <taxon>Saponaria</taxon>
    </lineage>
</organism>
<sequence length="100" mass="11693">MIACQFNDTPIKHSSFYQSSLPQSPIVHHNTSKPFIYICFLKTGNNTVIHQYLHIICIHQRSRRTKNPLEQSINHYNCCSIYVLKKSTAAKKKNNDNQFR</sequence>
<dbReference type="EMBL" id="JBDFQZ010000001">
    <property type="protein sequence ID" value="KAK9755975.1"/>
    <property type="molecule type" value="Genomic_DNA"/>
</dbReference>
<gene>
    <name evidence="1" type="ORF">RND81_01G064000</name>
</gene>
<dbReference type="Proteomes" id="UP001443914">
    <property type="component" value="Unassembled WGS sequence"/>
</dbReference>
<protein>
    <submittedName>
        <fullName evidence="1">Uncharacterized protein</fullName>
    </submittedName>
</protein>
<accession>A0AAW1NGQ2</accession>
<proteinExistence type="predicted"/>
<reference evidence="1" key="1">
    <citation type="submission" date="2024-03" db="EMBL/GenBank/DDBJ databases">
        <title>WGS assembly of Saponaria officinalis var. Norfolk2.</title>
        <authorList>
            <person name="Jenkins J."/>
            <person name="Shu S."/>
            <person name="Grimwood J."/>
            <person name="Barry K."/>
            <person name="Goodstein D."/>
            <person name="Schmutz J."/>
            <person name="Leebens-Mack J."/>
            <person name="Osbourn A."/>
        </authorList>
    </citation>
    <scope>NUCLEOTIDE SEQUENCE [LARGE SCALE GENOMIC DNA]</scope>
    <source>
        <strain evidence="1">JIC</strain>
    </source>
</reference>